<feature type="compositionally biased region" description="Polar residues" evidence="5">
    <location>
        <begin position="40"/>
        <end position="49"/>
    </location>
</feature>
<feature type="region of interest" description="Disordered" evidence="5">
    <location>
        <begin position="729"/>
        <end position="748"/>
    </location>
</feature>
<name>A0AAN8I1J9_9EURO</name>
<keyword evidence="3" id="KW-0804">Transcription</keyword>
<dbReference type="InterPro" id="IPR001138">
    <property type="entry name" value="Zn2Cys6_DnaBD"/>
</dbReference>
<dbReference type="AlphaFoldDB" id="A0AAN8I1J9"/>
<feature type="compositionally biased region" description="Low complexity" evidence="5">
    <location>
        <begin position="28"/>
        <end position="39"/>
    </location>
</feature>
<keyword evidence="4" id="KW-0539">Nucleus</keyword>
<comment type="caution">
    <text evidence="7">The sequence shown here is derived from an EMBL/GenBank/DDBJ whole genome shotgun (WGS) entry which is preliminary data.</text>
</comment>
<evidence type="ECO:0000313" key="8">
    <source>
        <dbReference type="Proteomes" id="UP001316803"/>
    </source>
</evidence>
<dbReference type="PANTHER" id="PTHR47256">
    <property type="entry name" value="ZN(II)2CYS6 TRANSCRIPTION FACTOR (EUROFUNG)-RELATED"/>
    <property type="match status" value="1"/>
</dbReference>
<evidence type="ECO:0000256" key="2">
    <source>
        <dbReference type="ARBA" id="ARBA00023125"/>
    </source>
</evidence>
<dbReference type="Gene3D" id="4.10.240.10">
    <property type="entry name" value="Zn(2)-C6 fungal-type DNA-binding domain"/>
    <property type="match status" value="1"/>
</dbReference>
<evidence type="ECO:0000256" key="5">
    <source>
        <dbReference type="SAM" id="MobiDB-lite"/>
    </source>
</evidence>
<protein>
    <recommendedName>
        <fullName evidence="6">Zn(2)-C6 fungal-type domain-containing protein</fullName>
    </recommendedName>
</protein>
<gene>
    <name evidence="7" type="ORF">OHC33_009758</name>
</gene>
<feature type="region of interest" description="Disordered" evidence="5">
    <location>
        <begin position="1"/>
        <end position="60"/>
    </location>
</feature>
<proteinExistence type="predicted"/>
<feature type="compositionally biased region" description="Polar residues" evidence="5">
    <location>
        <begin position="15"/>
        <end position="26"/>
    </location>
</feature>
<evidence type="ECO:0000259" key="6">
    <source>
        <dbReference type="SMART" id="SM00066"/>
    </source>
</evidence>
<dbReference type="PANTHER" id="PTHR47256:SF1">
    <property type="entry name" value="ZN(II)2CYS6 TRANSCRIPTION FACTOR (EUROFUNG)"/>
    <property type="match status" value="1"/>
</dbReference>
<dbReference type="CDD" id="cd12148">
    <property type="entry name" value="fungal_TF_MHR"/>
    <property type="match status" value="1"/>
</dbReference>
<dbReference type="InterPro" id="IPR053187">
    <property type="entry name" value="Notoamide_regulator"/>
</dbReference>
<dbReference type="GO" id="GO:0003677">
    <property type="term" value="F:DNA binding"/>
    <property type="evidence" value="ECO:0007669"/>
    <property type="project" value="UniProtKB-KW"/>
</dbReference>
<dbReference type="GO" id="GO:0000981">
    <property type="term" value="F:DNA-binding transcription factor activity, RNA polymerase II-specific"/>
    <property type="evidence" value="ECO:0007669"/>
    <property type="project" value="InterPro"/>
</dbReference>
<evidence type="ECO:0000256" key="3">
    <source>
        <dbReference type="ARBA" id="ARBA00023163"/>
    </source>
</evidence>
<accession>A0AAN8I1J9</accession>
<dbReference type="CDD" id="cd00067">
    <property type="entry name" value="GAL4"/>
    <property type="match status" value="1"/>
</dbReference>
<keyword evidence="8" id="KW-1185">Reference proteome</keyword>
<keyword evidence="2" id="KW-0238">DNA-binding</keyword>
<dbReference type="Proteomes" id="UP001316803">
    <property type="component" value="Unassembled WGS sequence"/>
</dbReference>
<evidence type="ECO:0000313" key="7">
    <source>
        <dbReference type="EMBL" id="KAK5949217.1"/>
    </source>
</evidence>
<evidence type="ECO:0000256" key="4">
    <source>
        <dbReference type="ARBA" id="ARBA00023242"/>
    </source>
</evidence>
<feature type="domain" description="Zn(2)-C6 fungal-type" evidence="6">
    <location>
        <begin position="57"/>
        <end position="111"/>
    </location>
</feature>
<dbReference type="SMART" id="SM00066">
    <property type="entry name" value="GAL4"/>
    <property type="match status" value="1"/>
</dbReference>
<feature type="compositionally biased region" description="Basic and acidic residues" evidence="5">
    <location>
        <begin position="730"/>
        <end position="748"/>
    </location>
</feature>
<dbReference type="EMBL" id="JAKLMC020000038">
    <property type="protein sequence ID" value="KAK5949217.1"/>
    <property type="molecule type" value="Genomic_DNA"/>
</dbReference>
<sequence length="748" mass="84478">MSGSASSSSRPQPDDPSNLSPTSPRAPSSANSNTTAFSSGTPSGQQDPPKNSPRPRKHVTTACVRCRQAKAKVRFPTTFILACDGNQPCIRCASRGIAHCAYKPDEDERTRSTAKRRLNELQGDSELLHDLLEHIRHDKDEGLAQVVSLIRSNASLEEINQYLTQLTGEPRSEEDAGPNVEELKSRIGAAILQHMSTGETARPAANEAASSSPRQVLSVKRLIDNPAHQIQATPWTQVTSDDQLVSHLISLWATWDNFFPNGVVLEFFLRDLRSKRLDSPFCSPFLVNCILAAGCPYSDYEEVKANQGTNSDLMIQFVKEAEKHLEEDNFRTTVTNVQGLSILFLLVSKMNHDRRGFSYATQAATLCAELMRIRDQLVAAAETAEEEKEIAYMVDYTCWGAFASTSGCFLAWQRPQSLSEPPYPYPNATGVLEALFKQKWFPYPREGDKQDMYLDEIQRHYAELAIFERDLSLILYEQPKPLEPERIRAKQEALLDVEARLTRWLESLPDHFKHLSPWTPPSVFTMRLWSRDAMMVTLMARMQYCSREDHSQLSELSERTPSKDSIDVECDATRARLLTVALEVVEFLRIYRNAYPHDVDRLNSVVSRPLHQALSILLEAKSRDGRAYDAQINDICAALRAISRRVPFVVTLLRAIQLDAGRRGLALPQETQELFDDFEQSDIQSWKEEGSYTKAMYSYANIAPAVGQQDNKGLAKTMGEFLQEFDDLDLETRDERSSHQETDKLKHP</sequence>
<dbReference type="GO" id="GO:0008270">
    <property type="term" value="F:zinc ion binding"/>
    <property type="evidence" value="ECO:0007669"/>
    <property type="project" value="InterPro"/>
</dbReference>
<evidence type="ECO:0000256" key="1">
    <source>
        <dbReference type="ARBA" id="ARBA00023015"/>
    </source>
</evidence>
<keyword evidence="1" id="KW-0805">Transcription regulation</keyword>
<reference evidence="7 8" key="1">
    <citation type="submission" date="2022-12" db="EMBL/GenBank/DDBJ databases">
        <title>Genomic features and morphological characterization of a novel Knufia sp. strain isolated from spacecraft assembly facility.</title>
        <authorList>
            <person name="Teixeira M."/>
            <person name="Chander A.M."/>
            <person name="Stajich J.E."/>
            <person name="Venkateswaran K."/>
        </authorList>
    </citation>
    <scope>NUCLEOTIDE SEQUENCE [LARGE SCALE GENOMIC DNA]</scope>
    <source>
        <strain evidence="7 8">FJI-L2-BK-P2</strain>
    </source>
</reference>
<dbReference type="InterPro" id="IPR036864">
    <property type="entry name" value="Zn2-C6_fun-type_DNA-bd_sf"/>
</dbReference>
<organism evidence="7 8">
    <name type="scientific">Knufia fluminis</name>
    <dbReference type="NCBI Taxonomy" id="191047"/>
    <lineage>
        <taxon>Eukaryota</taxon>
        <taxon>Fungi</taxon>
        <taxon>Dikarya</taxon>
        <taxon>Ascomycota</taxon>
        <taxon>Pezizomycotina</taxon>
        <taxon>Eurotiomycetes</taxon>
        <taxon>Chaetothyriomycetidae</taxon>
        <taxon>Chaetothyriales</taxon>
        <taxon>Trichomeriaceae</taxon>
        <taxon>Knufia</taxon>
    </lineage>
</organism>